<dbReference type="AlphaFoldDB" id="A0A2M8KN92"/>
<reference evidence="3" key="1">
    <citation type="submission" date="2017-09" db="EMBL/GenBank/DDBJ databases">
        <title>Depth-based differentiation of microbial function through sediment-hosted aquifers and enrichment of novel symbionts in the deep terrestrial subsurface.</title>
        <authorList>
            <person name="Probst A.J."/>
            <person name="Ladd B."/>
            <person name="Jarett J.K."/>
            <person name="Geller-Mcgrath D.E."/>
            <person name="Sieber C.M.K."/>
            <person name="Emerson J.B."/>
            <person name="Anantharaman K."/>
            <person name="Thomas B.C."/>
            <person name="Malmstrom R."/>
            <person name="Stieglmeier M."/>
            <person name="Klingl A."/>
            <person name="Woyke T."/>
            <person name="Ryan C.M."/>
            <person name="Banfield J.F."/>
        </authorList>
    </citation>
    <scope>NUCLEOTIDE SEQUENCE [LARGE SCALE GENOMIC DNA]</scope>
</reference>
<feature type="domain" description="EcoEI R protein C-terminal" evidence="1">
    <location>
        <begin position="7"/>
        <end position="71"/>
    </location>
</feature>
<comment type="caution">
    <text evidence="2">The sequence shown here is derived from an EMBL/GenBank/DDBJ whole genome shotgun (WGS) entry which is preliminary data.</text>
</comment>
<sequence length="75" mass="8793">GNIFNKIDEKQKEFLEFVLSKYEEKGTEELDEEKLPVLLNMKYNAIANAEQQLGDVDQIRSIFFGFQENLYSKIT</sequence>
<name>A0A2M8KN92_9BACT</name>
<protein>
    <submittedName>
        <fullName evidence="2">Type I restriction endonuclease subunit R</fullName>
    </submittedName>
</protein>
<feature type="non-terminal residue" evidence="2">
    <location>
        <position position="1"/>
    </location>
</feature>
<keyword evidence="2" id="KW-0378">Hydrolase</keyword>
<keyword evidence="2" id="KW-0255">Endonuclease</keyword>
<gene>
    <name evidence="2" type="ORF">COU87_04980</name>
</gene>
<evidence type="ECO:0000313" key="3">
    <source>
        <dbReference type="Proteomes" id="UP000230222"/>
    </source>
</evidence>
<dbReference type="Pfam" id="PF08463">
    <property type="entry name" value="EcoEI_R_C"/>
    <property type="match status" value="1"/>
</dbReference>
<accession>A0A2M8KN92</accession>
<evidence type="ECO:0000259" key="1">
    <source>
        <dbReference type="Pfam" id="PF08463"/>
    </source>
</evidence>
<dbReference type="GO" id="GO:0004519">
    <property type="term" value="F:endonuclease activity"/>
    <property type="evidence" value="ECO:0007669"/>
    <property type="project" value="UniProtKB-KW"/>
</dbReference>
<keyword evidence="2" id="KW-0540">Nuclease</keyword>
<dbReference type="GO" id="GO:0006304">
    <property type="term" value="P:DNA modification"/>
    <property type="evidence" value="ECO:0007669"/>
    <property type="project" value="InterPro"/>
</dbReference>
<dbReference type="InterPro" id="IPR013670">
    <property type="entry name" value="EcoEI_R_C_dom"/>
</dbReference>
<organism evidence="2 3">
    <name type="scientific">Candidatus Roizmanbacteria bacterium CG10_big_fil_rev_8_21_14_0_10_39_12</name>
    <dbReference type="NCBI Taxonomy" id="1974852"/>
    <lineage>
        <taxon>Bacteria</taxon>
        <taxon>Candidatus Roizmaniibacteriota</taxon>
    </lineage>
</organism>
<dbReference type="GO" id="GO:0003677">
    <property type="term" value="F:DNA binding"/>
    <property type="evidence" value="ECO:0007669"/>
    <property type="project" value="InterPro"/>
</dbReference>
<dbReference type="EMBL" id="PFEC01000083">
    <property type="protein sequence ID" value="PJE61380.1"/>
    <property type="molecule type" value="Genomic_DNA"/>
</dbReference>
<dbReference type="Proteomes" id="UP000230222">
    <property type="component" value="Unassembled WGS sequence"/>
</dbReference>
<evidence type="ECO:0000313" key="2">
    <source>
        <dbReference type="EMBL" id="PJE61380.1"/>
    </source>
</evidence>
<proteinExistence type="predicted"/>